<gene>
    <name evidence="2" type="ORF">RHS01_04414</name>
</gene>
<dbReference type="EMBL" id="JACYCF010000006">
    <property type="protein sequence ID" value="KAF8756583.1"/>
    <property type="molecule type" value="Genomic_DNA"/>
</dbReference>
<proteinExistence type="predicted"/>
<feature type="compositionally biased region" description="Polar residues" evidence="1">
    <location>
        <begin position="1026"/>
        <end position="1041"/>
    </location>
</feature>
<accession>A0A8H7IFT5</accession>
<feature type="compositionally biased region" description="Polar residues" evidence="1">
    <location>
        <begin position="585"/>
        <end position="596"/>
    </location>
</feature>
<feature type="compositionally biased region" description="Polar residues" evidence="1">
    <location>
        <begin position="609"/>
        <end position="650"/>
    </location>
</feature>
<comment type="caution">
    <text evidence="2">The sequence shown here is derived from an EMBL/GenBank/DDBJ whole genome shotgun (WGS) entry which is preliminary data.</text>
</comment>
<feature type="compositionally biased region" description="Basic and acidic residues" evidence="1">
    <location>
        <begin position="225"/>
        <end position="239"/>
    </location>
</feature>
<feature type="compositionally biased region" description="Low complexity" evidence="1">
    <location>
        <begin position="205"/>
        <end position="224"/>
    </location>
</feature>
<feature type="compositionally biased region" description="Low complexity" evidence="1">
    <location>
        <begin position="873"/>
        <end position="889"/>
    </location>
</feature>
<feature type="region of interest" description="Disordered" evidence="1">
    <location>
        <begin position="112"/>
        <end position="133"/>
    </location>
</feature>
<feature type="region of interest" description="Disordered" evidence="1">
    <location>
        <begin position="809"/>
        <end position="950"/>
    </location>
</feature>
<evidence type="ECO:0000256" key="1">
    <source>
        <dbReference type="SAM" id="MobiDB-lite"/>
    </source>
</evidence>
<protein>
    <submittedName>
        <fullName evidence="2">Uncharacterized protein</fullName>
    </submittedName>
</protein>
<feature type="region of interest" description="Disordered" evidence="1">
    <location>
        <begin position="1230"/>
        <end position="1254"/>
    </location>
</feature>
<evidence type="ECO:0000313" key="3">
    <source>
        <dbReference type="Proteomes" id="UP000614334"/>
    </source>
</evidence>
<feature type="region of interest" description="Disordered" evidence="1">
    <location>
        <begin position="585"/>
        <end position="678"/>
    </location>
</feature>
<feature type="compositionally biased region" description="Basic and acidic residues" evidence="1">
    <location>
        <begin position="1117"/>
        <end position="1127"/>
    </location>
</feature>
<feature type="compositionally biased region" description="Pro residues" evidence="1">
    <location>
        <begin position="834"/>
        <end position="847"/>
    </location>
</feature>
<feature type="compositionally biased region" description="Low complexity" evidence="1">
    <location>
        <begin position="294"/>
        <end position="309"/>
    </location>
</feature>
<reference evidence="2" key="1">
    <citation type="submission" date="2020-09" db="EMBL/GenBank/DDBJ databases">
        <title>Comparative genome analyses of four rice-infecting Rhizoctonia solani isolates reveal extensive enrichment of homogalacturonan modification genes.</title>
        <authorList>
            <person name="Lee D.-Y."/>
            <person name="Jeon J."/>
            <person name="Kim K.-T."/>
            <person name="Cheong K."/>
            <person name="Song H."/>
            <person name="Choi G."/>
            <person name="Ko J."/>
            <person name="Opiyo S.O."/>
            <person name="Zuo S."/>
            <person name="Madhav S."/>
            <person name="Lee Y.-H."/>
            <person name="Wang G.-L."/>
        </authorList>
    </citation>
    <scope>NUCLEOTIDE SEQUENCE</scope>
    <source>
        <strain evidence="2">AG1-IA B2</strain>
    </source>
</reference>
<feature type="compositionally biased region" description="Low complexity" evidence="1">
    <location>
        <begin position="1270"/>
        <end position="1279"/>
    </location>
</feature>
<feature type="compositionally biased region" description="Polar residues" evidence="1">
    <location>
        <begin position="346"/>
        <end position="369"/>
    </location>
</feature>
<feature type="region of interest" description="Disordered" evidence="1">
    <location>
        <begin position="1833"/>
        <end position="1889"/>
    </location>
</feature>
<feature type="compositionally biased region" description="Low complexity" evidence="1">
    <location>
        <begin position="123"/>
        <end position="133"/>
    </location>
</feature>
<dbReference type="Proteomes" id="UP000614334">
    <property type="component" value="Unassembled WGS sequence"/>
</dbReference>
<feature type="compositionally biased region" description="Low complexity" evidence="1">
    <location>
        <begin position="1042"/>
        <end position="1079"/>
    </location>
</feature>
<feature type="region of interest" description="Disordered" evidence="1">
    <location>
        <begin position="1380"/>
        <end position="1437"/>
    </location>
</feature>
<feature type="region of interest" description="Disordered" evidence="1">
    <location>
        <begin position="1270"/>
        <end position="1333"/>
    </location>
</feature>
<name>A0A8H7IFT5_9AGAM</name>
<evidence type="ECO:0000313" key="2">
    <source>
        <dbReference type="EMBL" id="KAF8756583.1"/>
    </source>
</evidence>
<sequence>MPKHRQRHSDSHQLQLARRFLQLDADIRLAAAADGLFPFQKERPESPAQVYPYDAQLQHPKPKLASGAIQIRQLEHMRDEQVAKAKPSLKTRSVSDPGDAHRLISRFVPRPEQKSRSMTVNGTSTSTSTSTSAAARVFPFPSKGSHLGVSLLYVLFSFCSILTRTRPVPENFIEMESTADEIGYDDPLALKMGQILARRAAAATRAISGSSRRSSRHSSVASGRRSVDSNGRRSVDSQRSRSRLRIQSILDVVGEGSKPVESKRDSALLLPPPVVVDDRSLKKAPAGFGRVPRRQQQQPQQQQQRQSPPGAHDLLNTFTFPSVPRPLSPPTREPESESLPQPSSSHFAQPSSHFGSQPPSHFGTSASTNANMPSYQLHIQTRVPLTVQTNLDPYSDQDPAPVSPVMFHEDARSVSFVMHGSPTSGVYVSPVESMSPTSLRFSMIERSFEALAAGERESVLGVEVYDDAMTSFDPTTVRCGSCFHFASNITNSNVPDDNASSESKGAGIPYDCTSSNVPHNDACYGPFVSYDDESTGFPRCGEESNDNDEVSAVSFRFSLSELPLYHCTPEFSLYGIVPELPSTSRIHSSPYQNSPTGGRFPQQQQQQQSTPTSSRIPVARQTSSSDNRYNSSPATSYSQPSPNTPFQSSIPIAARPTGTPVRKPTPLRTSATPIQRPPSNAHLDLLRGLSPLPSHGLPLPAPMRNSLKRGSLLGDVMFGASVNSRVDEVVGGDMSTLAVEDLSVTRATGDTSVCSILDSSVHTHTSTSQSQDSSTRAFEDLSILALGYSPIRAMRDLSTMAAENVFASDRSLGPTSPEEPHLNGEQGPSIREWTPPPPATPTPPSTPLPSHSFSSPGNRNGGNGFSTPNAASTPVKPTTTTPEVMSTTPLGAPPLFPARALSPIPARLRRMTPDPGSASDEVVFRGSSSSASSTPQKRKRRRTRLPVRAHSEGFIHIPSADFSRSGEINVEAGGRTRSGSGSGGARRTAQSLIRRRQTGDGGEVSSDGRDVVLFVPKSLGPPSRAASPTKSRAGSPAKSQVPSPSKSHIPSPSKSRVSSPSKSYVPSSPSKSRVPSPSKARVPSSIPLPDASPTQLAPPPMLGLLGAEPFMTSSQELPRRPSIELREPIIVQPQPSQPLERLPWSPPRHMFSRMETASRDGSFHTARDSPAQSTDVDFPGSFPHTETPVHMVENQEGSSSAGHSAVTAEENPLVQSAMRAMVSRPVTMTITRRPSGEFAPSAHGSSTPARRAASVHSFVPGGLVPPASLAPSPSIPGLSHTPNSSNGGCSIPVRHDQHYSPPESLPESVTPPTDASRPPTERSNSHPGNESFYSAHAADSDIRLPVESWIAFTMGNMDANGLPITRATFDELQSSEDESAAVAEVLSRHSARRPDSAGESAGQSLSDVGTTPSPSRSGSRHSGWLADAAPAGTNGHLTVQTSDLDWAEEDGNTSAFSLGSDTSESNRRTVDRLQTVASIVHELNVRTPIPSASSSHLRGPPSLATTSAAYVTPPSFANPPPYRSSHSAPSRTLSPGAVSITFSEASPSLSTIPPPSLVVPSENRNWFADSLVLAEYRHSLYLRDDDQRALEEGEDVILYGGDWEHVGRRSESRATTNSAVPVEAPVDYTPNATDRQSRNKYIQFVLSVAGALRTGAPPGLSAWSRMYFIGRDEAGSTIPAPPPVPSDLSITSSSSSDIDSALPDDDEIVEDFVRSIMTPQPGTPHRPPPPILIQGSNVLPWPALPSPVSPRIRFARSVSRQTTRSQATSITHITSSHSEPHWLTIYVAGRWPIPDTYVTRRTYSSPSALGPLCPIFGDRYATSRLNAQVPVPSQLPPAHSPHEPLNARQHFPTPATTQNHATTYSFSTSSTTSSRSNMMLPPPRLSILM</sequence>
<feature type="region of interest" description="Disordered" evidence="1">
    <location>
        <begin position="205"/>
        <end position="242"/>
    </location>
</feature>
<feature type="compositionally biased region" description="Low complexity" evidence="1">
    <location>
        <begin position="972"/>
        <end position="989"/>
    </location>
</feature>
<feature type="compositionally biased region" description="Basic residues" evidence="1">
    <location>
        <begin position="936"/>
        <end position="947"/>
    </location>
</feature>
<organism evidence="2 3">
    <name type="scientific">Rhizoctonia solani</name>
    <dbReference type="NCBI Taxonomy" id="456999"/>
    <lineage>
        <taxon>Eukaryota</taxon>
        <taxon>Fungi</taxon>
        <taxon>Dikarya</taxon>
        <taxon>Basidiomycota</taxon>
        <taxon>Agaricomycotina</taxon>
        <taxon>Agaricomycetes</taxon>
        <taxon>Cantharellales</taxon>
        <taxon>Ceratobasidiaceae</taxon>
        <taxon>Rhizoctonia</taxon>
    </lineage>
</organism>
<feature type="compositionally biased region" description="Low complexity" evidence="1">
    <location>
        <begin position="1862"/>
        <end position="1876"/>
    </location>
</feature>
<feature type="region of interest" description="Disordered" evidence="1">
    <location>
        <begin position="285"/>
        <end position="369"/>
    </location>
</feature>
<feature type="compositionally biased region" description="Pro residues" evidence="1">
    <location>
        <begin position="1880"/>
        <end position="1889"/>
    </location>
</feature>
<feature type="region of interest" description="Disordered" evidence="1">
    <location>
        <begin position="971"/>
        <end position="1143"/>
    </location>
</feature>